<dbReference type="AlphaFoldDB" id="A0AAE1D172"/>
<accession>A0AAE1D172</accession>
<gene>
    <name evidence="1" type="ORF">RRG08_044633</name>
</gene>
<sequence length="109" mass="12358">MVGWNLTPPLKLKPGFYRESSRSWSNLLVNVSSAQAINWEHIESTNPSSSIFCIATPRQVLIDGVVRQRRWSDAGDSRRRYPGLQDSLFDPDGVSWNDLVILRSLGKKD</sequence>
<dbReference type="EMBL" id="JAWDGP010005840">
    <property type="protein sequence ID" value="KAK3751055.1"/>
    <property type="molecule type" value="Genomic_DNA"/>
</dbReference>
<reference evidence="1" key="1">
    <citation type="journal article" date="2023" name="G3 (Bethesda)">
        <title>A reference genome for the long-term kleptoplast-retaining sea slug Elysia crispata morphotype clarki.</title>
        <authorList>
            <person name="Eastman K.E."/>
            <person name="Pendleton A.L."/>
            <person name="Shaikh M.A."/>
            <person name="Suttiyut T."/>
            <person name="Ogas R."/>
            <person name="Tomko P."/>
            <person name="Gavelis G."/>
            <person name="Widhalm J.R."/>
            <person name="Wisecaver J.H."/>
        </authorList>
    </citation>
    <scope>NUCLEOTIDE SEQUENCE</scope>
    <source>
        <strain evidence="1">ECLA1</strain>
    </source>
</reference>
<evidence type="ECO:0000313" key="1">
    <source>
        <dbReference type="EMBL" id="KAK3751055.1"/>
    </source>
</evidence>
<organism evidence="1 2">
    <name type="scientific">Elysia crispata</name>
    <name type="common">lettuce slug</name>
    <dbReference type="NCBI Taxonomy" id="231223"/>
    <lineage>
        <taxon>Eukaryota</taxon>
        <taxon>Metazoa</taxon>
        <taxon>Spiralia</taxon>
        <taxon>Lophotrochozoa</taxon>
        <taxon>Mollusca</taxon>
        <taxon>Gastropoda</taxon>
        <taxon>Heterobranchia</taxon>
        <taxon>Euthyneura</taxon>
        <taxon>Panpulmonata</taxon>
        <taxon>Sacoglossa</taxon>
        <taxon>Placobranchoidea</taxon>
        <taxon>Plakobranchidae</taxon>
        <taxon>Elysia</taxon>
    </lineage>
</organism>
<comment type="caution">
    <text evidence="1">The sequence shown here is derived from an EMBL/GenBank/DDBJ whole genome shotgun (WGS) entry which is preliminary data.</text>
</comment>
<dbReference type="Proteomes" id="UP001283361">
    <property type="component" value="Unassembled WGS sequence"/>
</dbReference>
<evidence type="ECO:0000313" key="2">
    <source>
        <dbReference type="Proteomes" id="UP001283361"/>
    </source>
</evidence>
<keyword evidence="2" id="KW-1185">Reference proteome</keyword>
<protein>
    <submittedName>
        <fullName evidence="1">Uncharacterized protein</fullName>
    </submittedName>
</protein>
<name>A0AAE1D172_9GAST</name>
<proteinExistence type="predicted"/>